<evidence type="ECO:0000313" key="2">
    <source>
        <dbReference type="Proteomes" id="UP000603912"/>
    </source>
</evidence>
<dbReference type="SUPFAM" id="SSF53597">
    <property type="entry name" value="Dihydrofolate reductase-like"/>
    <property type="match status" value="1"/>
</dbReference>
<dbReference type="AlphaFoldDB" id="A0A917I6L5"/>
<dbReference type="InterPro" id="IPR024072">
    <property type="entry name" value="DHFR-like_dom_sf"/>
</dbReference>
<dbReference type="EMBL" id="BMES01000001">
    <property type="protein sequence ID" value="GGH16924.1"/>
    <property type="molecule type" value="Genomic_DNA"/>
</dbReference>
<dbReference type="Proteomes" id="UP000603912">
    <property type="component" value="Unassembled WGS sequence"/>
</dbReference>
<accession>A0A917I6L5</accession>
<organism evidence="1 2">
    <name type="scientific">Alsobacter metallidurans</name>
    <dbReference type="NCBI Taxonomy" id="340221"/>
    <lineage>
        <taxon>Bacteria</taxon>
        <taxon>Pseudomonadati</taxon>
        <taxon>Pseudomonadota</taxon>
        <taxon>Alphaproteobacteria</taxon>
        <taxon>Hyphomicrobiales</taxon>
        <taxon>Alsobacteraceae</taxon>
        <taxon>Alsobacter</taxon>
    </lineage>
</organism>
<dbReference type="Gene3D" id="3.40.430.10">
    <property type="entry name" value="Dihydrofolate Reductase, subunit A"/>
    <property type="match status" value="1"/>
</dbReference>
<reference evidence="1" key="1">
    <citation type="journal article" date="2014" name="Int. J. Syst. Evol. Microbiol.">
        <title>Complete genome sequence of Corynebacterium casei LMG S-19264T (=DSM 44701T), isolated from a smear-ripened cheese.</title>
        <authorList>
            <consortium name="US DOE Joint Genome Institute (JGI-PGF)"/>
            <person name="Walter F."/>
            <person name="Albersmeier A."/>
            <person name="Kalinowski J."/>
            <person name="Ruckert C."/>
        </authorList>
    </citation>
    <scope>NUCLEOTIDE SEQUENCE</scope>
    <source>
        <strain evidence="1">CGMCC 1.12214</strain>
    </source>
</reference>
<comment type="caution">
    <text evidence="1">The sequence shown here is derived from an EMBL/GenBank/DDBJ whole genome shotgun (WGS) entry which is preliminary data.</text>
</comment>
<name>A0A917I6L5_9HYPH</name>
<reference evidence="1" key="2">
    <citation type="submission" date="2020-09" db="EMBL/GenBank/DDBJ databases">
        <authorList>
            <person name="Sun Q."/>
            <person name="Zhou Y."/>
        </authorList>
    </citation>
    <scope>NUCLEOTIDE SEQUENCE</scope>
    <source>
        <strain evidence="1">CGMCC 1.12214</strain>
    </source>
</reference>
<protein>
    <recommendedName>
        <fullName evidence="3">Dihydrofolate reductase</fullName>
    </recommendedName>
</protein>
<dbReference type="RefSeq" id="WP_244643694.1">
    <property type="nucleotide sequence ID" value="NZ_BMES01000001.1"/>
</dbReference>
<proteinExistence type="predicted"/>
<keyword evidence="2" id="KW-1185">Reference proteome</keyword>
<evidence type="ECO:0000313" key="1">
    <source>
        <dbReference type="EMBL" id="GGH16924.1"/>
    </source>
</evidence>
<evidence type="ECO:0008006" key="3">
    <source>
        <dbReference type="Google" id="ProtNLM"/>
    </source>
</evidence>
<gene>
    <name evidence="1" type="ORF">GCM10007036_17980</name>
</gene>
<sequence length="183" mass="19615">MPTWFVTGHAIVSDDDCIADAQGRMPAVLRNEADWALFQAELDRSDLTVLGRLGHEAHGNPQRRPRMVVSAAVGGLERRADAWWWNPSTVAWPDAASRALPPGGRIAVPGGQGVFDLFLKLGYDAFHLTRAIGVRVPGGRRLFGTAAPSETAESVLARHGLAAGPAQVIDPAGPVILTDWRRG</sequence>